<gene>
    <name evidence="1" type="ORF">RPERSI_LOCUS7133</name>
</gene>
<organism evidence="1 2">
    <name type="scientific">Racocetra persica</name>
    <dbReference type="NCBI Taxonomy" id="160502"/>
    <lineage>
        <taxon>Eukaryota</taxon>
        <taxon>Fungi</taxon>
        <taxon>Fungi incertae sedis</taxon>
        <taxon>Mucoromycota</taxon>
        <taxon>Glomeromycotina</taxon>
        <taxon>Glomeromycetes</taxon>
        <taxon>Diversisporales</taxon>
        <taxon>Gigasporaceae</taxon>
        <taxon>Racocetra</taxon>
    </lineage>
</organism>
<evidence type="ECO:0000313" key="2">
    <source>
        <dbReference type="Proteomes" id="UP000789920"/>
    </source>
</evidence>
<protein>
    <submittedName>
        <fullName evidence="1">9983_t:CDS:1</fullName>
    </submittedName>
</protein>
<name>A0ACA9N823_9GLOM</name>
<feature type="non-terminal residue" evidence="1">
    <location>
        <position position="327"/>
    </location>
</feature>
<comment type="caution">
    <text evidence="1">The sequence shown here is derived from an EMBL/GenBank/DDBJ whole genome shotgun (WGS) entry which is preliminary data.</text>
</comment>
<dbReference type="EMBL" id="CAJVQC010011816">
    <property type="protein sequence ID" value="CAG8631573.1"/>
    <property type="molecule type" value="Genomic_DNA"/>
</dbReference>
<dbReference type="Proteomes" id="UP000789920">
    <property type="component" value="Unassembled WGS sequence"/>
</dbReference>
<proteinExistence type="predicted"/>
<accession>A0ACA9N823</accession>
<keyword evidence="2" id="KW-1185">Reference proteome</keyword>
<evidence type="ECO:0000313" key="1">
    <source>
        <dbReference type="EMBL" id="CAG8631573.1"/>
    </source>
</evidence>
<reference evidence="1" key="1">
    <citation type="submission" date="2021-06" db="EMBL/GenBank/DDBJ databases">
        <authorList>
            <person name="Kallberg Y."/>
            <person name="Tangrot J."/>
            <person name="Rosling A."/>
        </authorList>
    </citation>
    <scope>NUCLEOTIDE SEQUENCE</scope>
    <source>
        <strain evidence="1">MA461A</strain>
    </source>
</reference>
<sequence length="327" mass="38234">MAPFLPADVLCQIFQNLSDQKSLYSCLLVNRLWCATSVEYLWSKPFRFIYTCNIISCNCHKESRISRSSKLIEIYLSCLTEKEKIFLMENGIKLPFESPLFDYAAFIRYLDLDEFYTSIRDWLESNIIFMAGLMDYDSKQLLDFGISQKKQKKFKFSKVVRYLKSFGSNRRKIDDKITELLCRLLMRRSSTLKQLSIDRTYSTRDLNEFRCASLPPLMDRFQNTRPVPDQYILLPAYPGAISCLSSLSELICTTRQSKRKLFDLLSEISIRINKISVMMDYSSTNWHGTRSRKDDSDLEDEAKSLATLIRVQQSLQHFEIYCCENGS</sequence>